<reference evidence="1" key="1">
    <citation type="journal article" date="2017" name="Front. Microbiol.">
        <title>The sil Locus in Streptococcus Anginosus Group: Interspecies Competition and a Hotspot of Genetic Diversity.</title>
        <authorList>
            <person name="Mendonca M.L."/>
            <person name="Szamosi J.C."/>
            <person name="Lacroix A.M."/>
            <person name="Fontes M.E."/>
            <person name="Bowdish D.M."/>
            <person name="Surette M.G."/>
        </authorList>
    </citation>
    <scope>NUCLEOTIDE SEQUENCE</scope>
    <source>
        <strain evidence="1">SK1060</strain>
    </source>
</reference>
<protein>
    <submittedName>
        <fullName evidence="1">Putative bovicin 255 variant</fullName>
    </submittedName>
</protein>
<gene>
    <name evidence="1" type="primary">ORF2</name>
</gene>
<dbReference type="NCBIfam" id="NF033837">
    <property type="entry name" value="GarQ_core"/>
    <property type="match status" value="1"/>
</dbReference>
<evidence type="ECO:0000313" key="1">
    <source>
        <dbReference type="EMBL" id="AQS79300.1"/>
    </source>
</evidence>
<proteinExistence type="predicted"/>
<dbReference type="AlphaFoldDB" id="A0A1S6JLW1"/>
<accession>A0A1S6JLW1</accession>
<sequence>MKESENFMLNLKGEVVNELSDVQLSEISGGGSGYCKPVMVGANGYACRYSNGRWDYKVTKGIFQATTDVIVKGWAEYGPWIPRH</sequence>
<name>A0A1S6JLW1_STRCV</name>
<dbReference type="EMBL" id="KY315449">
    <property type="protein sequence ID" value="AQS79300.1"/>
    <property type="molecule type" value="Genomic_DNA"/>
</dbReference>
<organism evidence="1">
    <name type="scientific">Streptococcus constellatus subsp. pharyngis SK1060 = CCUG 46377</name>
    <dbReference type="NCBI Taxonomy" id="1035184"/>
    <lineage>
        <taxon>Bacteria</taxon>
        <taxon>Bacillati</taxon>
        <taxon>Bacillota</taxon>
        <taxon>Bacilli</taxon>
        <taxon>Lactobacillales</taxon>
        <taxon>Streptococcaceae</taxon>
        <taxon>Streptococcus</taxon>
        <taxon>Streptococcus anginosus group</taxon>
    </lineage>
</organism>